<dbReference type="PRINTS" id="PR00032">
    <property type="entry name" value="HTHARAC"/>
</dbReference>
<dbReference type="PANTHER" id="PTHR43280:SF28">
    <property type="entry name" value="HTH-TYPE TRANSCRIPTIONAL ACTIVATOR RHAS"/>
    <property type="match status" value="1"/>
</dbReference>
<feature type="domain" description="HTH araC/xylS-type" evidence="7">
    <location>
        <begin position="150"/>
        <end position="249"/>
    </location>
</feature>
<evidence type="ECO:0000313" key="10">
    <source>
        <dbReference type="Proteomes" id="UP001300604"/>
    </source>
</evidence>
<name>A0AA97DBQ9_9FIRM</name>
<evidence type="ECO:0000256" key="3">
    <source>
        <dbReference type="ARBA" id="ARBA00023125"/>
    </source>
</evidence>
<dbReference type="Proteomes" id="UP001300604">
    <property type="component" value="Chromosome"/>
</dbReference>
<keyword evidence="6" id="KW-0597">Phosphoprotein</keyword>
<comment type="function">
    <text evidence="5">May play the central regulatory role in sporulation. It may be an element of the effector pathway responsible for the activation of sporulation genes in response to nutritional stress. Spo0A may act in concert with spo0H (a sigma factor) to control the expression of some genes that are critical to the sporulation process.</text>
</comment>
<dbReference type="EMBL" id="CP135996">
    <property type="protein sequence ID" value="WOC32680.1"/>
    <property type="molecule type" value="Genomic_DNA"/>
</dbReference>
<dbReference type="AlphaFoldDB" id="A0AA97DBQ9"/>
<gene>
    <name evidence="9" type="ORF">PXC00_02060</name>
</gene>
<dbReference type="SMART" id="SM00342">
    <property type="entry name" value="HTH_ARAC"/>
    <property type="match status" value="1"/>
</dbReference>
<dbReference type="GO" id="GO:0043565">
    <property type="term" value="F:sequence-specific DNA binding"/>
    <property type="evidence" value="ECO:0007669"/>
    <property type="project" value="InterPro"/>
</dbReference>
<proteinExistence type="predicted"/>
<dbReference type="PANTHER" id="PTHR43280">
    <property type="entry name" value="ARAC-FAMILY TRANSCRIPTIONAL REGULATOR"/>
    <property type="match status" value="1"/>
</dbReference>
<dbReference type="KEGG" id="carl:PXC00_02060"/>
<dbReference type="InterPro" id="IPR011006">
    <property type="entry name" value="CheY-like_superfamily"/>
</dbReference>
<evidence type="ECO:0000256" key="2">
    <source>
        <dbReference type="ARBA" id="ARBA00023015"/>
    </source>
</evidence>
<dbReference type="PROSITE" id="PS01124">
    <property type="entry name" value="HTH_ARAC_FAMILY_2"/>
    <property type="match status" value="1"/>
</dbReference>
<dbReference type="InterPro" id="IPR018060">
    <property type="entry name" value="HTH_AraC"/>
</dbReference>
<dbReference type="GO" id="GO:0000160">
    <property type="term" value="P:phosphorelay signal transduction system"/>
    <property type="evidence" value="ECO:0007669"/>
    <property type="project" value="InterPro"/>
</dbReference>
<dbReference type="RefSeq" id="WP_275846160.1">
    <property type="nucleotide sequence ID" value="NZ_CP135996.1"/>
</dbReference>
<dbReference type="InterPro" id="IPR001789">
    <property type="entry name" value="Sig_transdc_resp-reg_receiver"/>
</dbReference>
<organism evidence="9 10">
    <name type="scientific">Caproicibacterium argilliputei</name>
    <dbReference type="NCBI Taxonomy" id="3030016"/>
    <lineage>
        <taxon>Bacteria</taxon>
        <taxon>Bacillati</taxon>
        <taxon>Bacillota</taxon>
        <taxon>Clostridia</taxon>
        <taxon>Eubacteriales</taxon>
        <taxon>Oscillospiraceae</taxon>
        <taxon>Caproicibacterium</taxon>
    </lineage>
</organism>
<dbReference type="Gene3D" id="3.40.50.2300">
    <property type="match status" value="1"/>
</dbReference>
<accession>A0AA97DBQ9</accession>
<keyword evidence="4" id="KW-0804">Transcription</keyword>
<dbReference type="Pfam" id="PF00072">
    <property type="entry name" value="Response_reg"/>
    <property type="match status" value="1"/>
</dbReference>
<evidence type="ECO:0000259" key="8">
    <source>
        <dbReference type="PROSITE" id="PS50110"/>
    </source>
</evidence>
<dbReference type="SMART" id="SM00448">
    <property type="entry name" value="REC"/>
    <property type="match status" value="1"/>
</dbReference>
<evidence type="ECO:0000259" key="7">
    <source>
        <dbReference type="PROSITE" id="PS01124"/>
    </source>
</evidence>
<dbReference type="GO" id="GO:0003700">
    <property type="term" value="F:DNA-binding transcription factor activity"/>
    <property type="evidence" value="ECO:0007669"/>
    <property type="project" value="InterPro"/>
</dbReference>
<dbReference type="CDD" id="cd17536">
    <property type="entry name" value="REC_YesN-like"/>
    <property type="match status" value="1"/>
</dbReference>
<sequence>MAAPLTYKYIVAEDEPLIRHNVLKKVASLHLPLEAVGSSGDGQTALELVKTAYPHFVITDIRMPVMDGLRLAHYLYDFYPAVKCVILSGYDDFKYAQEALKYGVSDFLLKPLKTDELRTALQKIVLNLDAEHQNCSAMDTHGLSAEELNRLLTDYLRTNFRTDISLSRLSEQFGFSQEYLTKVFKKYNGETPLKFISRLRVSEAQQLLVREPEMEVKQVGEHVGYAEPAYFSRVFKSCTGEYPSEYRLHHVKS</sequence>
<reference evidence="9" key="1">
    <citation type="submission" date="2023-09" db="EMBL/GenBank/DDBJ databases">
        <authorList>
            <person name="Zeng C."/>
        </authorList>
    </citation>
    <scope>NUCLEOTIDE SEQUENCE</scope>
    <source>
        <strain evidence="9">ZCY20-5</strain>
    </source>
</reference>
<keyword evidence="2" id="KW-0805">Transcription regulation</keyword>
<keyword evidence="3" id="KW-0238">DNA-binding</keyword>
<evidence type="ECO:0000313" key="9">
    <source>
        <dbReference type="EMBL" id="WOC32680.1"/>
    </source>
</evidence>
<protein>
    <recommendedName>
        <fullName evidence="1">Stage 0 sporulation protein A homolog</fullName>
    </recommendedName>
</protein>
<reference evidence="9" key="2">
    <citation type="submission" date="2024-06" db="EMBL/GenBank/DDBJ databases">
        <title>Caproicibacterium argilliputei sp. nov, a novel caproic acid producing anaerobic bacterium isolated from pit mud.</title>
        <authorList>
            <person name="Xia S."/>
        </authorList>
    </citation>
    <scope>NUCLEOTIDE SEQUENCE</scope>
    <source>
        <strain evidence="9">ZCY20-5</strain>
    </source>
</reference>
<evidence type="ECO:0000256" key="4">
    <source>
        <dbReference type="ARBA" id="ARBA00023163"/>
    </source>
</evidence>
<dbReference type="InterPro" id="IPR009057">
    <property type="entry name" value="Homeodomain-like_sf"/>
</dbReference>
<dbReference type="SUPFAM" id="SSF46689">
    <property type="entry name" value="Homeodomain-like"/>
    <property type="match status" value="2"/>
</dbReference>
<evidence type="ECO:0000256" key="6">
    <source>
        <dbReference type="PROSITE-ProRule" id="PRU00169"/>
    </source>
</evidence>
<keyword evidence="10" id="KW-1185">Reference proteome</keyword>
<evidence type="ECO:0000256" key="1">
    <source>
        <dbReference type="ARBA" id="ARBA00018672"/>
    </source>
</evidence>
<dbReference type="Pfam" id="PF12833">
    <property type="entry name" value="HTH_18"/>
    <property type="match status" value="1"/>
</dbReference>
<dbReference type="InterPro" id="IPR020449">
    <property type="entry name" value="Tscrpt_reg_AraC-type_HTH"/>
</dbReference>
<dbReference type="Gene3D" id="1.10.10.60">
    <property type="entry name" value="Homeodomain-like"/>
    <property type="match status" value="2"/>
</dbReference>
<dbReference type="PROSITE" id="PS50110">
    <property type="entry name" value="RESPONSE_REGULATORY"/>
    <property type="match status" value="1"/>
</dbReference>
<evidence type="ECO:0000256" key="5">
    <source>
        <dbReference type="ARBA" id="ARBA00024867"/>
    </source>
</evidence>
<dbReference type="SUPFAM" id="SSF52172">
    <property type="entry name" value="CheY-like"/>
    <property type="match status" value="1"/>
</dbReference>
<feature type="modified residue" description="4-aspartylphosphate" evidence="6">
    <location>
        <position position="60"/>
    </location>
</feature>
<feature type="domain" description="Response regulatory" evidence="8">
    <location>
        <begin position="8"/>
        <end position="125"/>
    </location>
</feature>